<reference evidence="4" key="1">
    <citation type="submission" date="2017-02" db="UniProtKB">
        <authorList>
            <consortium name="WormBaseParasite"/>
        </authorList>
    </citation>
    <scope>IDENTIFICATION</scope>
</reference>
<dbReference type="STRING" id="174720.A0A0N5CBP1"/>
<evidence type="ECO:0000313" key="3">
    <source>
        <dbReference type="Proteomes" id="UP000046392"/>
    </source>
</evidence>
<feature type="coiled-coil region" evidence="1">
    <location>
        <begin position="58"/>
        <end position="87"/>
    </location>
</feature>
<keyword evidence="3" id="KW-1185">Reference proteome</keyword>
<name>A0A0N5CBP1_STREA</name>
<evidence type="ECO:0000259" key="2">
    <source>
        <dbReference type="Pfam" id="PF10551"/>
    </source>
</evidence>
<proteinExistence type="predicted"/>
<dbReference type="Proteomes" id="UP000046392">
    <property type="component" value="Unplaced"/>
</dbReference>
<dbReference type="InterPro" id="IPR018289">
    <property type="entry name" value="MULE_transposase_dom"/>
</dbReference>
<evidence type="ECO:0000313" key="4">
    <source>
        <dbReference type="WBParaSite" id="SPAL_0001530600.1"/>
    </source>
</evidence>
<dbReference type="WBParaSite" id="SPAL_0001530600.1">
    <property type="protein sequence ID" value="SPAL_0001530600.1"/>
    <property type="gene ID" value="SPAL_0001530600"/>
</dbReference>
<dbReference type="AlphaFoldDB" id="A0A0N5CBP1"/>
<organism evidence="3 4">
    <name type="scientific">Strongyloides papillosus</name>
    <name type="common">Intestinal threadworm</name>
    <dbReference type="NCBI Taxonomy" id="174720"/>
    <lineage>
        <taxon>Eukaryota</taxon>
        <taxon>Metazoa</taxon>
        <taxon>Ecdysozoa</taxon>
        <taxon>Nematoda</taxon>
        <taxon>Chromadorea</taxon>
        <taxon>Rhabditida</taxon>
        <taxon>Tylenchina</taxon>
        <taxon>Panagrolaimomorpha</taxon>
        <taxon>Strongyloidoidea</taxon>
        <taxon>Strongyloididae</taxon>
        <taxon>Strongyloides</taxon>
    </lineage>
</organism>
<evidence type="ECO:0000256" key="1">
    <source>
        <dbReference type="SAM" id="Coils"/>
    </source>
</evidence>
<keyword evidence="1" id="KW-0175">Coiled coil</keyword>
<accession>A0A0N5CBP1</accession>
<protein>
    <submittedName>
        <fullName evidence="4">MULE domain-containing protein</fullName>
    </submittedName>
</protein>
<feature type="domain" description="MULE transposase" evidence="2">
    <location>
        <begin position="327"/>
        <end position="428"/>
    </location>
</feature>
<dbReference type="Pfam" id="PF10551">
    <property type="entry name" value="MULE"/>
    <property type="match status" value="1"/>
</dbReference>
<sequence>MSELIKIVPSISAKQMLEALKLKDFKENIPCESNIRRMIKKMKDEVAGDQKKAEVCVKEEEEKVNDKKEAKKVNDKEKEEINKEIVEHCFDFTALNIIDNGRIVLNLHSTRDKKMIFLKDDKHFKNNELKSVRGKIYVGDYSTKNGFTYSCKKCRNIYDIQSSAFKKNQNNNEPSEKCPKIIGRVVLDDKNILNESLSSFHSNKCESTALLSVIIQQIERKFYGMMEEHTLKRYDANVQFYEFAAKIALSNNLSIFEITSSVDFPDYSTFSKNADYHKRKINYKCVSNDPSFLNTIDNRPFIRVIQNDMILCVSNIGLEMMAYANIVSSDGTFEKSSSDHQQIYNFQAMVAGRFYLSVFVLMKNKNKNSYRIVFQLIKDMVEHEYEEKKDGFIPFSKKILFIDKEMAVINVASTIWGSKVRLCCFHTISAFQKKLRNLNLKKYYSSIQRYNFRNISSTDHLEFYDIIQAIYTLPYFPYEHMIKFWKDELKLSLNKLKIHPTRIKQFVDYIDSNWMEKKGCYHPEQMSIYGLDIRTNNACENFHSVMKKCSLFLKKGRVNKVCGALKLIEIKYSSEYLKT</sequence>